<dbReference type="InterPro" id="IPR053138">
    <property type="entry name" value="N-alpha-Ac-DABA_deacetylase"/>
</dbReference>
<evidence type="ECO:0000259" key="5">
    <source>
        <dbReference type="Pfam" id="PF24827"/>
    </source>
</evidence>
<evidence type="ECO:0000256" key="2">
    <source>
        <dbReference type="ARBA" id="ARBA00022723"/>
    </source>
</evidence>
<accession>A0A1I3XXQ4</accession>
<dbReference type="STRING" id="1123062.SAMN02745775_101752"/>
<evidence type="ECO:0000256" key="3">
    <source>
        <dbReference type="ARBA" id="ARBA00022801"/>
    </source>
</evidence>
<keyword evidence="3" id="KW-0378">Hydrolase</keyword>
<name>A0A1I3XXQ4_9PROT</name>
<dbReference type="GO" id="GO:0016788">
    <property type="term" value="F:hydrolase activity, acting on ester bonds"/>
    <property type="evidence" value="ECO:0007669"/>
    <property type="project" value="InterPro"/>
</dbReference>
<dbReference type="GO" id="GO:0046872">
    <property type="term" value="F:metal ion binding"/>
    <property type="evidence" value="ECO:0007669"/>
    <property type="project" value="UniProtKB-KW"/>
</dbReference>
<comment type="cofactor">
    <cofactor evidence="1">
        <name>Zn(2+)</name>
        <dbReference type="ChEBI" id="CHEBI:29105"/>
    </cofactor>
</comment>
<dbReference type="Gene3D" id="3.40.630.10">
    <property type="entry name" value="Zn peptidases"/>
    <property type="match status" value="1"/>
</dbReference>
<protein>
    <submittedName>
        <fullName evidence="6">Succinylglutamate desuccinylase / Aspartoacylase family protein</fullName>
    </submittedName>
</protein>
<organism evidence="6 7">
    <name type="scientific">Falsiroseomonas stagni DSM 19981</name>
    <dbReference type="NCBI Taxonomy" id="1123062"/>
    <lineage>
        <taxon>Bacteria</taxon>
        <taxon>Pseudomonadati</taxon>
        <taxon>Pseudomonadota</taxon>
        <taxon>Alphaproteobacteria</taxon>
        <taxon>Acetobacterales</taxon>
        <taxon>Roseomonadaceae</taxon>
        <taxon>Falsiroseomonas</taxon>
    </lineage>
</organism>
<keyword evidence="4" id="KW-0862">Zinc</keyword>
<evidence type="ECO:0000256" key="4">
    <source>
        <dbReference type="ARBA" id="ARBA00022833"/>
    </source>
</evidence>
<dbReference type="RefSeq" id="WP_092955640.1">
    <property type="nucleotide sequence ID" value="NZ_FOSQ01000001.1"/>
</dbReference>
<dbReference type="EMBL" id="FOSQ01000001">
    <property type="protein sequence ID" value="SFK24348.1"/>
    <property type="molecule type" value="Genomic_DNA"/>
</dbReference>
<evidence type="ECO:0000256" key="1">
    <source>
        <dbReference type="ARBA" id="ARBA00001947"/>
    </source>
</evidence>
<dbReference type="SUPFAM" id="SSF53187">
    <property type="entry name" value="Zn-dependent exopeptidases"/>
    <property type="match status" value="1"/>
</dbReference>
<reference evidence="6 7" key="1">
    <citation type="submission" date="2016-10" db="EMBL/GenBank/DDBJ databases">
        <authorList>
            <person name="de Groot N.N."/>
        </authorList>
    </citation>
    <scope>NUCLEOTIDE SEQUENCE [LARGE SCALE GENOMIC DNA]</scope>
    <source>
        <strain evidence="6 7">DSM 19981</strain>
    </source>
</reference>
<dbReference type="Pfam" id="PF24827">
    <property type="entry name" value="AstE_AspA_cat"/>
    <property type="match status" value="1"/>
</dbReference>
<dbReference type="OrthoDB" id="9782876at2"/>
<evidence type="ECO:0000313" key="7">
    <source>
        <dbReference type="Proteomes" id="UP000199473"/>
    </source>
</evidence>
<dbReference type="PANTHER" id="PTHR37326:SF1">
    <property type="entry name" value="BLL3975 PROTEIN"/>
    <property type="match status" value="1"/>
</dbReference>
<gene>
    <name evidence="6" type="ORF">SAMN02745775_101752</name>
</gene>
<keyword evidence="2" id="KW-0479">Metal-binding</keyword>
<dbReference type="InterPro" id="IPR055438">
    <property type="entry name" value="AstE_AspA_cat"/>
</dbReference>
<evidence type="ECO:0000313" key="6">
    <source>
        <dbReference type="EMBL" id="SFK24348.1"/>
    </source>
</evidence>
<feature type="domain" description="Succinylglutamate desuccinylase/Aspartoacylase catalytic" evidence="5">
    <location>
        <begin position="40"/>
        <end position="226"/>
    </location>
</feature>
<keyword evidence="7" id="KW-1185">Reference proteome</keyword>
<dbReference type="Proteomes" id="UP000199473">
    <property type="component" value="Unassembled WGS sequence"/>
</dbReference>
<dbReference type="PANTHER" id="PTHR37326">
    <property type="entry name" value="BLL3975 PROTEIN"/>
    <property type="match status" value="1"/>
</dbReference>
<dbReference type="AlphaFoldDB" id="A0A1I3XXQ4"/>
<proteinExistence type="predicted"/>
<sequence>MRFGTAEAAPGELATGVIELGHDNILPLVSPVMLARGALPGPRLFIQCLIHGGENVGPIAAARFIRSLDLKTFKGSIAALLVANPLGQRAHSRLTPQDGTNLNRIFPGSPSGSVGEQMVDRLLAIAGEHGGDAILDLHSGGELTITAFYVIYDDKFDGPQQRASKALAAQIGSRYQWGASEGWMDGTYLAHVSRTHGKTALIIESGGGARVREEDLANFSTALNGAARALGMIAGDPPVASDIRRGGNAVHVKCTKGGFWDCLVEPGQDMVAGQVMGRMVDLYGQVVEEIHCPTGQAWVGSIRRPWMPLYSGDQVVEVVERL</sequence>